<evidence type="ECO:0000313" key="8">
    <source>
        <dbReference type="EMBL" id="KAF2305126.1"/>
    </source>
</evidence>
<evidence type="ECO:0000256" key="2">
    <source>
        <dbReference type="ARBA" id="ARBA00009759"/>
    </source>
</evidence>
<comment type="similarity">
    <text evidence="2">Belongs to the inositol monophosphatase superfamily.</text>
</comment>
<dbReference type="PANTHER" id="PTHR43200">
    <property type="entry name" value="PHOSPHATASE"/>
    <property type="match status" value="1"/>
</dbReference>
<dbReference type="Proteomes" id="UP000467840">
    <property type="component" value="Chromosome 9"/>
</dbReference>
<dbReference type="Gene3D" id="3.40.190.80">
    <property type="match status" value="1"/>
</dbReference>
<dbReference type="GO" id="GO:0000103">
    <property type="term" value="P:sulfate assimilation"/>
    <property type="evidence" value="ECO:0007669"/>
    <property type="project" value="TreeGrafter"/>
</dbReference>
<organism evidence="8 9">
    <name type="scientific">Hevea brasiliensis</name>
    <name type="common">Para rubber tree</name>
    <name type="synonym">Siphonia brasiliensis</name>
    <dbReference type="NCBI Taxonomy" id="3981"/>
    <lineage>
        <taxon>Eukaryota</taxon>
        <taxon>Viridiplantae</taxon>
        <taxon>Streptophyta</taxon>
        <taxon>Embryophyta</taxon>
        <taxon>Tracheophyta</taxon>
        <taxon>Spermatophyta</taxon>
        <taxon>Magnoliopsida</taxon>
        <taxon>eudicotyledons</taxon>
        <taxon>Gunneridae</taxon>
        <taxon>Pentapetalae</taxon>
        <taxon>rosids</taxon>
        <taxon>fabids</taxon>
        <taxon>Malpighiales</taxon>
        <taxon>Euphorbiaceae</taxon>
        <taxon>Crotonoideae</taxon>
        <taxon>Micrandreae</taxon>
        <taxon>Hevea</taxon>
    </lineage>
</organism>
<keyword evidence="9" id="KW-1185">Reference proteome</keyword>
<feature type="compositionally biased region" description="Basic and acidic residues" evidence="7">
    <location>
        <begin position="283"/>
        <end position="299"/>
    </location>
</feature>
<comment type="caution">
    <text evidence="8">The sequence shown here is derived from an EMBL/GenBank/DDBJ whole genome shotgun (WGS) entry which is preliminary data.</text>
</comment>
<dbReference type="InterPro" id="IPR000760">
    <property type="entry name" value="Inositol_monophosphatase-like"/>
</dbReference>
<evidence type="ECO:0000256" key="1">
    <source>
        <dbReference type="ARBA" id="ARBA00001946"/>
    </source>
</evidence>
<dbReference type="GO" id="GO:0008441">
    <property type="term" value="F:3'(2'),5'-bisphosphate nucleotidase activity"/>
    <property type="evidence" value="ECO:0007669"/>
    <property type="project" value="TreeGrafter"/>
</dbReference>
<evidence type="ECO:0000256" key="3">
    <source>
        <dbReference type="ARBA" id="ARBA00022723"/>
    </source>
</evidence>
<feature type="binding site" evidence="6">
    <location>
        <position position="29"/>
    </location>
    <ligand>
        <name>Mg(2+)</name>
        <dbReference type="ChEBI" id="CHEBI:18420"/>
        <label>1</label>
        <note>catalytic</note>
    </ligand>
</feature>
<sequence>MVKYATIARRDAEIFMKFARAGYKEKIWDHAASVIVTQEVGGVVTDARGRPLDFSKSMYLEESLSTATRPEPNSSNGKPTNPRNKADGSGNDAGIGGFFGPGSGFGIPGLGKGRGMGLWVAGMELGLEVQMEGIQKNREWFGKAHAIGEQHLQPIKPTVFNNKNDHAKGVGMARSKNGFGKSRVIIEQQLQPIKPRVFTNKNGGANGVGRVRPRNGFGKGCFIGKQQQHRSIQSNKLTILTHNSGVVIGKDDHPMHVRPSVVMHNYHAAESGLNRLFGSDSGNTKEGRNGVVGERHLTDHVQPTSGNDFELNKFFGPGSKFGKRWGKGGVAGDRYRGKPEQQQSEMSSVRRKTRQADPSVSPPDGVGK</sequence>
<dbReference type="SUPFAM" id="SSF56655">
    <property type="entry name" value="Carbohydrate phosphatase"/>
    <property type="match status" value="1"/>
</dbReference>
<dbReference type="EMBL" id="JAAGAX010000008">
    <property type="protein sequence ID" value="KAF2305126.1"/>
    <property type="molecule type" value="Genomic_DNA"/>
</dbReference>
<keyword evidence="3 6" id="KW-0479">Metal-binding</keyword>
<dbReference type="InterPro" id="IPR051090">
    <property type="entry name" value="Inositol_monoP_superfamily"/>
</dbReference>
<feature type="region of interest" description="Disordered" evidence="7">
    <location>
        <begin position="322"/>
        <end position="368"/>
    </location>
</feature>
<evidence type="ECO:0000313" key="9">
    <source>
        <dbReference type="Proteomes" id="UP000467840"/>
    </source>
</evidence>
<feature type="compositionally biased region" description="Polar residues" evidence="7">
    <location>
        <begin position="63"/>
        <end position="83"/>
    </location>
</feature>
<dbReference type="AlphaFoldDB" id="A0A6A6LYK6"/>
<dbReference type="Pfam" id="PF00459">
    <property type="entry name" value="Inositol_P"/>
    <property type="match status" value="1"/>
</dbReference>
<feature type="region of interest" description="Disordered" evidence="7">
    <location>
        <begin position="277"/>
        <end position="310"/>
    </location>
</feature>
<protein>
    <submittedName>
        <fullName evidence="8">Uncharacterized protein</fullName>
    </submittedName>
</protein>
<dbReference type="GO" id="GO:0046872">
    <property type="term" value="F:metal ion binding"/>
    <property type="evidence" value="ECO:0007669"/>
    <property type="project" value="UniProtKB-KW"/>
</dbReference>
<evidence type="ECO:0000256" key="5">
    <source>
        <dbReference type="ARBA" id="ARBA00022842"/>
    </source>
</evidence>
<feature type="region of interest" description="Disordered" evidence="7">
    <location>
        <begin position="63"/>
        <end position="93"/>
    </location>
</feature>
<proteinExistence type="inferred from homology"/>
<keyword evidence="4" id="KW-0378">Hydrolase</keyword>
<dbReference type="PANTHER" id="PTHR43200:SF17">
    <property type="entry name" value="3'(2'),5'-BISPHOSPHATE NUCLEOTIDASE"/>
    <property type="match status" value="1"/>
</dbReference>
<accession>A0A6A6LYK6</accession>
<evidence type="ECO:0000256" key="6">
    <source>
        <dbReference type="PIRSR" id="PIRSR600760-2"/>
    </source>
</evidence>
<gene>
    <name evidence="8" type="ORF">GH714_001933</name>
</gene>
<evidence type="ECO:0000256" key="7">
    <source>
        <dbReference type="SAM" id="MobiDB-lite"/>
    </source>
</evidence>
<reference evidence="8 9" key="1">
    <citation type="journal article" date="2020" name="Mol. Plant">
        <title>The Chromosome-Based Rubber Tree Genome Provides New Insights into Spurge Genome Evolution and Rubber Biosynthesis.</title>
        <authorList>
            <person name="Liu J."/>
            <person name="Shi C."/>
            <person name="Shi C.C."/>
            <person name="Li W."/>
            <person name="Zhang Q.J."/>
            <person name="Zhang Y."/>
            <person name="Li K."/>
            <person name="Lu H.F."/>
            <person name="Shi C."/>
            <person name="Zhu S.T."/>
            <person name="Xiao Z.Y."/>
            <person name="Nan H."/>
            <person name="Yue Y."/>
            <person name="Zhu X.G."/>
            <person name="Wu Y."/>
            <person name="Hong X.N."/>
            <person name="Fan G.Y."/>
            <person name="Tong Y."/>
            <person name="Zhang D."/>
            <person name="Mao C.L."/>
            <person name="Liu Y.L."/>
            <person name="Hao S.J."/>
            <person name="Liu W.Q."/>
            <person name="Lv M.Q."/>
            <person name="Zhang H.B."/>
            <person name="Liu Y."/>
            <person name="Hu-Tang G.R."/>
            <person name="Wang J.P."/>
            <person name="Wang J.H."/>
            <person name="Sun Y.H."/>
            <person name="Ni S.B."/>
            <person name="Chen W.B."/>
            <person name="Zhang X.C."/>
            <person name="Jiao Y.N."/>
            <person name="Eichler E.E."/>
            <person name="Li G.H."/>
            <person name="Liu X."/>
            <person name="Gao L.Z."/>
        </authorList>
    </citation>
    <scope>NUCLEOTIDE SEQUENCE [LARGE SCALE GENOMIC DNA]</scope>
    <source>
        <strain evidence="9">cv. GT1</strain>
        <tissue evidence="8">Leaf</tissue>
    </source>
</reference>
<evidence type="ECO:0000256" key="4">
    <source>
        <dbReference type="ARBA" id="ARBA00022801"/>
    </source>
</evidence>
<name>A0A6A6LYK6_HEVBR</name>
<keyword evidence="5 6" id="KW-0460">Magnesium</keyword>
<comment type="cofactor">
    <cofactor evidence="1 6">
        <name>Mg(2+)</name>
        <dbReference type="ChEBI" id="CHEBI:18420"/>
    </cofactor>
</comment>